<reference evidence="1" key="1">
    <citation type="submission" date="2021-06" db="EMBL/GenBank/DDBJ databases">
        <authorList>
            <person name="Kallberg Y."/>
            <person name="Tangrot J."/>
            <person name="Rosling A."/>
        </authorList>
    </citation>
    <scope>NUCLEOTIDE SEQUENCE</scope>
    <source>
        <strain evidence="1">IL203A</strain>
    </source>
</reference>
<feature type="non-terminal residue" evidence="1">
    <location>
        <position position="1"/>
    </location>
</feature>
<organism evidence="1 2">
    <name type="scientific">Dentiscutata heterogama</name>
    <dbReference type="NCBI Taxonomy" id="1316150"/>
    <lineage>
        <taxon>Eukaryota</taxon>
        <taxon>Fungi</taxon>
        <taxon>Fungi incertae sedis</taxon>
        <taxon>Mucoromycota</taxon>
        <taxon>Glomeromycotina</taxon>
        <taxon>Glomeromycetes</taxon>
        <taxon>Diversisporales</taxon>
        <taxon>Gigasporaceae</taxon>
        <taxon>Dentiscutata</taxon>
    </lineage>
</organism>
<evidence type="ECO:0000313" key="1">
    <source>
        <dbReference type="EMBL" id="CAG8653041.1"/>
    </source>
</evidence>
<comment type="caution">
    <text evidence="1">The sequence shown here is derived from an EMBL/GenBank/DDBJ whole genome shotgun (WGS) entry which is preliminary data.</text>
</comment>
<sequence length="59" mass="6884">MDLDLLLTSTEFSQSDNKLPDCYEISDKYEMTDMFTSTKFSDNELSDCYETNNEYETGD</sequence>
<proteinExistence type="predicted"/>
<feature type="non-terminal residue" evidence="1">
    <location>
        <position position="59"/>
    </location>
</feature>
<dbReference type="EMBL" id="CAJVPU010016434">
    <property type="protein sequence ID" value="CAG8653041.1"/>
    <property type="molecule type" value="Genomic_DNA"/>
</dbReference>
<evidence type="ECO:0000313" key="2">
    <source>
        <dbReference type="Proteomes" id="UP000789702"/>
    </source>
</evidence>
<gene>
    <name evidence="1" type="ORF">DHETER_LOCUS9392</name>
</gene>
<dbReference type="Proteomes" id="UP000789702">
    <property type="component" value="Unassembled WGS sequence"/>
</dbReference>
<accession>A0ACA9NFY7</accession>
<keyword evidence="2" id="KW-1185">Reference proteome</keyword>
<name>A0ACA9NFY7_9GLOM</name>
<protein>
    <submittedName>
        <fullName evidence="1">17343_t:CDS:1</fullName>
    </submittedName>
</protein>